<feature type="signal peptide" evidence="1">
    <location>
        <begin position="1"/>
        <end position="33"/>
    </location>
</feature>
<dbReference type="Pfam" id="PF18962">
    <property type="entry name" value="Por_Secre_tail"/>
    <property type="match status" value="1"/>
</dbReference>
<feature type="domain" description="IPT/TIG" evidence="2">
    <location>
        <begin position="213"/>
        <end position="310"/>
    </location>
</feature>
<accession>A0ABW5D0R3</accession>
<feature type="domain" description="Secretion system C-terminal sorting" evidence="3">
    <location>
        <begin position="639"/>
        <end position="715"/>
    </location>
</feature>
<dbReference type="NCBIfam" id="TIGR04183">
    <property type="entry name" value="Por_Secre_tail"/>
    <property type="match status" value="1"/>
</dbReference>
<dbReference type="InterPro" id="IPR026444">
    <property type="entry name" value="Secre_tail"/>
</dbReference>
<evidence type="ECO:0000313" key="4">
    <source>
        <dbReference type="EMBL" id="MFD2246865.1"/>
    </source>
</evidence>
<comment type="caution">
    <text evidence="4">The sequence shown here is derived from an EMBL/GenBank/DDBJ whole genome shotgun (WGS) entry which is preliminary data.</text>
</comment>
<proteinExistence type="predicted"/>
<keyword evidence="1" id="KW-0732">Signal</keyword>
<dbReference type="Pfam" id="PF01833">
    <property type="entry name" value="TIG"/>
    <property type="match status" value="1"/>
</dbReference>
<protein>
    <submittedName>
        <fullName evidence="4">IPT/TIG domain-containing protein</fullName>
    </submittedName>
</protein>
<evidence type="ECO:0000256" key="1">
    <source>
        <dbReference type="SAM" id="SignalP"/>
    </source>
</evidence>
<dbReference type="InterPro" id="IPR002909">
    <property type="entry name" value="IPT_dom"/>
</dbReference>
<dbReference type="Gene3D" id="2.60.40.10">
    <property type="entry name" value="Immunoglobulins"/>
    <property type="match status" value="1"/>
</dbReference>
<dbReference type="Proteomes" id="UP001597374">
    <property type="component" value="Unassembled WGS sequence"/>
</dbReference>
<dbReference type="InterPro" id="IPR013783">
    <property type="entry name" value="Ig-like_fold"/>
</dbReference>
<evidence type="ECO:0000313" key="5">
    <source>
        <dbReference type="Proteomes" id="UP001597374"/>
    </source>
</evidence>
<reference evidence="5" key="1">
    <citation type="journal article" date="2019" name="Int. J. Syst. Evol. Microbiol.">
        <title>The Global Catalogue of Microorganisms (GCM) 10K type strain sequencing project: providing services to taxonomists for standard genome sequencing and annotation.</title>
        <authorList>
            <consortium name="The Broad Institute Genomics Platform"/>
            <consortium name="The Broad Institute Genome Sequencing Center for Infectious Disease"/>
            <person name="Wu L."/>
            <person name="Ma J."/>
        </authorList>
    </citation>
    <scope>NUCLEOTIDE SEQUENCE [LARGE SCALE GENOMIC DNA]</scope>
    <source>
        <strain evidence="5">CGMCC 4.1782</strain>
    </source>
</reference>
<keyword evidence="5" id="KW-1185">Reference proteome</keyword>
<gene>
    <name evidence="4" type="ORF">ACFSKP_11410</name>
</gene>
<name>A0ABW5D0R3_9BACT</name>
<dbReference type="Gene3D" id="3.40.390.10">
    <property type="entry name" value="Collagenase (Catalytic Domain)"/>
    <property type="match status" value="1"/>
</dbReference>
<dbReference type="SUPFAM" id="SSF81296">
    <property type="entry name" value="E set domains"/>
    <property type="match status" value="1"/>
</dbReference>
<dbReference type="EMBL" id="JBHUIM010000001">
    <property type="protein sequence ID" value="MFD2246865.1"/>
    <property type="molecule type" value="Genomic_DNA"/>
</dbReference>
<dbReference type="CDD" id="cd00102">
    <property type="entry name" value="IPT"/>
    <property type="match status" value="1"/>
</dbReference>
<evidence type="ECO:0000259" key="2">
    <source>
        <dbReference type="Pfam" id="PF01833"/>
    </source>
</evidence>
<sequence>MTNIYSALLKLRIRNAVPVLLLFALLLSFSAAATEGCQMVPLPLEQRIKESEIIVEGEVLSQKAFWDDRHENIYTSHTIKVFKVFKGQVRDEQIEVITEGGAIGLKKHVYSSALQLYRGQQGILFLNPEKQLKSPGKGLATRAYGSQQGFVTYDLEQSAAADVFNTYSSVREVYKSITDRTGANYRTLSKNKRLEDFAIDQTKQQQQQPAAVPVITNFSPVVTSAGTGVVLTINGTNFGSTRGAGRVEFRNSDDGGKTFIQPVERDYVSWTNNQIRVRIPSQGKDGGTAGSGEIRVVNNEGSSIQSLGKLTIEYAWSNVTLAKRAFQPVLSNMDRNGGYTIQFAPSMQSRAAAQEGFRRAMNSWVCKTGVNWQIGAGTTIEASSDENADINVIRFAPGSVTGAGVLARTVSRYDGCRIGSGTTADTLFWLSEFDMEVNSNINWQYGPGAPSPQQFDYETVVLHELGHAHQLGHVILPNVAIMHYAIESERIIRGISSADIEGATLIMEKSVVPIQNACGREPMVREEEGDCNLPPEIYTLDVSFASSDAVKINWQTNNERTVDFFVVQRREEGSEEWTDVGEVNAKGPASGLLSYTFTDPSPLPCIGFYRLKFVYSDGSSRTTYSSRVINSACVGQLRVYPNPINPDDNTITLNYIVRANTQMTLQFYDASGKLFKDLEVTFSDALVPVEVDVSELAGGMYIMRWSDATNSGQIKIVKLRH</sequence>
<dbReference type="InterPro" id="IPR024079">
    <property type="entry name" value="MetalloPept_cat_dom_sf"/>
</dbReference>
<dbReference type="InterPro" id="IPR014756">
    <property type="entry name" value="Ig_E-set"/>
</dbReference>
<dbReference type="RefSeq" id="WP_250428642.1">
    <property type="nucleotide sequence ID" value="NZ_JALPRR010000001.1"/>
</dbReference>
<feature type="chain" id="PRO_5045340142" evidence="1">
    <location>
        <begin position="34"/>
        <end position="721"/>
    </location>
</feature>
<dbReference type="SUPFAM" id="SSF55486">
    <property type="entry name" value="Metalloproteases ('zincins'), catalytic domain"/>
    <property type="match status" value="1"/>
</dbReference>
<evidence type="ECO:0000259" key="3">
    <source>
        <dbReference type="Pfam" id="PF18962"/>
    </source>
</evidence>
<organism evidence="4 5">
    <name type="scientific">Pontibacter ruber</name>
    <dbReference type="NCBI Taxonomy" id="1343895"/>
    <lineage>
        <taxon>Bacteria</taxon>
        <taxon>Pseudomonadati</taxon>
        <taxon>Bacteroidota</taxon>
        <taxon>Cytophagia</taxon>
        <taxon>Cytophagales</taxon>
        <taxon>Hymenobacteraceae</taxon>
        <taxon>Pontibacter</taxon>
    </lineage>
</organism>